<sequence>MEIVSKSDREHYLCSLLWYGLERRASFALRAFNVELAQVRDVVSEKQIGIMRLKFWNDTLENIYKGTPRETPVSLELSGAVHHFKLINMIEARSEQLQGKKFQTIQDVEDYGEKTMSSLNYLHLQVLGIENIHADHAASHIGKAQSLITLLRATPYHAGKRQVNLPTDLLIKNKVSEESIIRGVNDQTVKDIIYDIASTAHLHLKHARSFKNQVPSKSHLAFLSTVSCEWYLKTLQKADFNVFDSSLQQRNNMLPMKLWIQSFKKTY</sequence>
<dbReference type="Gene3D" id="1.10.600.10">
    <property type="entry name" value="Farnesyl Diphosphate Synthase"/>
    <property type="match status" value="1"/>
</dbReference>
<dbReference type="HOGENOM" id="CLU_037269_6_0_1"/>
<dbReference type="PANTHER" id="PTHR21181:SF13">
    <property type="entry name" value="NADH DEHYDROGENASE (UBIQUINONE) COMPLEX I, ASSEMBLY FACTOR 6"/>
    <property type="match status" value="1"/>
</dbReference>
<dbReference type="PANTHER" id="PTHR21181">
    <property type="match status" value="1"/>
</dbReference>
<evidence type="ECO:0000256" key="5">
    <source>
        <dbReference type="ARBA" id="ARBA00023136"/>
    </source>
</evidence>
<keyword evidence="8" id="KW-1185">Reference proteome</keyword>
<organism evidence="7 8">
    <name type="scientific">Lottia gigantea</name>
    <name type="common">Giant owl limpet</name>
    <dbReference type="NCBI Taxonomy" id="225164"/>
    <lineage>
        <taxon>Eukaryota</taxon>
        <taxon>Metazoa</taxon>
        <taxon>Spiralia</taxon>
        <taxon>Lophotrochozoa</taxon>
        <taxon>Mollusca</taxon>
        <taxon>Gastropoda</taxon>
        <taxon>Patellogastropoda</taxon>
        <taxon>Lottioidea</taxon>
        <taxon>Lottiidae</taxon>
        <taxon>Lottia</taxon>
    </lineage>
</organism>
<comment type="similarity">
    <text evidence="6">Belongs to the NDUFAF6 family.</text>
</comment>
<gene>
    <name evidence="7" type="ORF">LOTGIDRAFT_202114</name>
</gene>
<evidence type="ECO:0000256" key="6">
    <source>
        <dbReference type="ARBA" id="ARBA00038273"/>
    </source>
</evidence>
<dbReference type="InterPro" id="IPR008949">
    <property type="entry name" value="Isoprenoid_synthase_dom_sf"/>
</dbReference>
<keyword evidence="3" id="KW-0809">Transit peptide</keyword>
<dbReference type="InterPro" id="IPR002060">
    <property type="entry name" value="Squ/phyt_synthse"/>
</dbReference>
<dbReference type="STRING" id="225164.V4AI43"/>
<evidence type="ECO:0000256" key="1">
    <source>
        <dbReference type="ARBA" id="ARBA00004273"/>
    </source>
</evidence>
<dbReference type="GO" id="GO:0032981">
    <property type="term" value="P:mitochondrial respiratory chain complex I assembly"/>
    <property type="evidence" value="ECO:0007669"/>
    <property type="project" value="TreeGrafter"/>
</dbReference>
<evidence type="ECO:0000313" key="8">
    <source>
        <dbReference type="Proteomes" id="UP000030746"/>
    </source>
</evidence>
<dbReference type="SUPFAM" id="SSF48576">
    <property type="entry name" value="Terpenoid synthases"/>
    <property type="match status" value="1"/>
</dbReference>
<name>V4AI43_LOTGI</name>
<evidence type="ECO:0000313" key="7">
    <source>
        <dbReference type="EMBL" id="ESO96592.1"/>
    </source>
</evidence>
<reference evidence="7 8" key="1">
    <citation type="journal article" date="2013" name="Nature">
        <title>Insights into bilaterian evolution from three spiralian genomes.</title>
        <authorList>
            <person name="Simakov O."/>
            <person name="Marletaz F."/>
            <person name="Cho S.J."/>
            <person name="Edsinger-Gonzales E."/>
            <person name="Havlak P."/>
            <person name="Hellsten U."/>
            <person name="Kuo D.H."/>
            <person name="Larsson T."/>
            <person name="Lv J."/>
            <person name="Arendt D."/>
            <person name="Savage R."/>
            <person name="Osoegawa K."/>
            <person name="de Jong P."/>
            <person name="Grimwood J."/>
            <person name="Chapman J.A."/>
            <person name="Shapiro H."/>
            <person name="Aerts A."/>
            <person name="Otillar R.P."/>
            <person name="Terry A.Y."/>
            <person name="Boore J.L."/>
            <person name="Grigoriev I.V."/>
            <person name="Lindberg D.R."/>
            <person name="Seaver E.C."/>
            <person name="Weisblat D.A."/>
            <person name="Putnam N.H."/>
            <person name="Rokhsar D.S."/>
        </authorList>
    </citation>
    <scope>NUCLEOTIDE SEQUENCE [LARGE SCALE GENOMIC DNA]</scope>
</reference>
<keyword evidence="2" id="KW-0999">Mitochondrion inner membrane</keyword>
<dbReference type="EMBL" id="KB201451">
    <property type="protein sequence ID" value="ESO96592.1"/>
    <property type="molecule type" value="Genomic_DNA"/>
</dbReference>
<dbReference type="GeneID" id="20245508"/>
<dbReference type="CTD" id="20245508"/>
<dbReference type="KEGG" id="lgi:LOTGIDRAFT_202114"/>
<comment type="subcellular location">
    <subcellularLocation>
        <location evidence="1">Mitochondrion inner membrane</location>
    </subcellularLocation>
</comment>
<keyword evidence="5" id="KW-0472">Membrane</keyword>
<keyword evidence="4" id="KW-0496">Mitochondrion</keyword>
<dbReference type="Pfam" id="PF00494">
    <property type="entry name" value="SQS_PSY"/>
    <property type="match status" value="1"/>
</dbReference>
<protein>
    <recommendedName>
        <fullName evidence="9">NADH dehydrogenase (Ubiquinone) complex I, assembly factor 6</fullName>
    </recommendedName>
</protein>
<dbReference type="Proteomes" id="UP000030746">
    <property type="component" value="Unassembled WGS sequence"/>
</dbReference>
<dbReference type="GO" id="GO:0005743">
    <property type="term" value="C:mitochondrial inner membrane"/>
    <property type="evidence" value="ECO:0007669"/>
    <property type="project" value="UniProtKB-SubCell"/>
</dbReference>
<dbReference type="RefSeq" id="XP_009052728.1">
    <property type="nucleotide sequence ID" value="XM_009054480.1"/>
</dbReference>
<evidence type="ECO:0000256" key="4">
    <source>
        <dbReference type="ARBA" id="ARBA00023128"/>
    </source>
</evidence>
<accession>V4AI43</accession>
<evidence type="ECO:0008006" key="9">
    <source>
        <dbReference type="Google" id="ProtNLM"/>
    </source>
</evidence>
<dbReference type="OMA" id="MINAREQ"/>
<evidence type="ECO:0000256" key="2">
    <source>
        <dbReference type="ARBA" id="ARBA00022792"/>
    </source>
</evidence>
<evidence type="ECO:0000256" key="3">
    <source>
        <dbReference type="ARBA" id="ARBA00022946"/>
    </source>
</evidence>
<dbReference type="AlphaFoldDB" id="V4AI43"/>
<dbReference type="OrthoDB" id="270318at2759"/>
<proteinExistence type="inferred from homology"/>